<feature type="binding site" evidence="12">
    <location>
        <position position="128"/>
    </location>
    <ligand>
        <name>Zn(2+)</name>
        <dbReference type="ChEBI" id="CHEBI:29105"/>
        <note>catalytic</note>
    </ligand>
</feature>
<evidence type="ECO:0000259" key="16">
    <source>
        <dbReference type="PROSITE" id="PS51864"/>
    </source>
</evidence>
<dbReference type="Pfam" id="PF00008">
    <property type="entry name" value="EGF"/>
    <property type="match status" value="6"/>
</dbReference>
<evidence type="ECO:0000256" key="12">
    <source>
        <dbReference type="PROSITE-ProRule" id="PRU01211"/>
    </source>
</evidence>
<feature type="disulfide bond" evidence="11">
    <location>
        <begin position="976"/>
        <end position="985"/>
    </location>
</feature>
<keyword evidence="6 12" id="KW-0378">Hydrolase</keyword>
<dbReference type="PANTHER" id="PTHR12916:SF4">
    <property type="entry name" value="UNINFLATABLE, ISOFORM C"/>
    <property type="match status" value="1"/>
</dbReference>
<feature type="disulfide bond" evidence="11">
    <location>
        <begin position="829"/>
        <end position="839"/>
    </location>
</feature>
<dbReference type="SMART" id="SM00179">
    <property type="entry name" value="EGF_CA"/>
    <property type="match status" value="10"/>
</dbReference>
<evidence type="ECO:0000313" key="17">
    <source>
        <dbReference type="EMBL" id="CAD5114976.1"/>
    </source>
</evidence>
<keyword evidence="8 12" id="KW-0482">Metalloprotease</keyword>
<comment type="caution">
    <text evidence="11">Lacks conserved residue(s) required for the propagation of feature annotation.</text>
</comment>
<dbReference type="Pfam" id="PF01400">
    <property type="entry name" value="Astacin"/>
    <property type="match status" value="1"/>
</dbReference>
<feature type="disulfide bond" evidence="11">
    <location>
        <begin position="813"/>
        <end position="822"/>
    </location>
</feature>
<evidence type="ECO:0000256" key="13">
    <source>
        <dbReference type="RuleBase" id="RU361183"/>
    </source>
</evidence>
<keyword evidence="4" id="KW-0732">Signal</keyword>
<keyword evidence="9 11" id="KW-1015">Disulfide bond</keyword>
<feature type="disulfide bond" evidence="11">
    <location>
        <begin position="936"/>
        <end position="945"/>
    </location>
</feature>
<accession>A0A7I8VH32</accession>
<feature type="domain" description="EGF-like" evidence="15">
    <location>
        <begin position="910"/>
        <end position="946"/>
    </location>
</feature>
<dbReference type="PROSITE" id="PS00022">
    <property type="entry name" value="EGF_1"/>
    <property type="match status" value="14"/>
</dbReference>
<dbReference type="InterPro" id="IPR018097">
    <property type="entry name" value="EGF_Ca-bd_CS"/>
</dbReference>
<dbReference type="SMART" id="SM00181">
    <property type="entry name" value="EGF"/>
    <property type="match status" value="15"/>
</dbReference>
<feature type="domain" description="EGF-like" evidence="15">
    <location>
        <begin position="950"/>
        <end position="986"/>
    </location>
</feature>
<feature type="domain" description="EGF-like" evidence="15">
    <location>
        <begin position="438"/>
        <end position="474"/>
    </location>
</feature>
<evidence type="ECO:0000313" key="18">
    <source>
        <dbReference type="Proteomes" id="UP000549394"/>
    </source>
</evidence>
<name>A0A7I8VH32_9ANNE</name>
<gene>
    <name evidence="17" type="ORF">DGYR_LOCUS3767</name>
</gene>
<evidence type="ECO:0000256" key="9">
    <source>
        <dbReference type="ARBA" id="ARBA00023157"/>
    </source>
</evidence>
<feature type="domain" description="EGF-like" evidence="15">
    <location>
        <begin position="862"/>
        <end position="905"/>
    </location>
</feature>
<dbReference type="SMART" id="SM00235">
    <property type="entry name" value="ZnMc"/>
    <property type="match status" value="1"/>
</dbReference>
<dbReference type="PROSITE" id="PS00010">
    <property type="entry name" value="ASX_HYDROXYL"/>
    <property type="match status" value="2"/>
</dbReference>
<comment type="cofactor">
    <cofactor evidence="12 13">
        <name>Zn(2+)</name>
        <dbReference type="ChEBI" id="CHEBI:29105"/>
    </cofactor>
    <text evidence="12 13">Binds 1 zinc ion per subunit.</text>
</comment>
<feature type="disulfide bond" evidence="11">
    <location>
        <begin position="464"/>
        <end position="473"/>
    </location>
</feature>
<evidence type="ECO:0000256" key="4">
    <source>
        <dbReference type="ARBA" id="ARBA00022729"/>
    </source>
</evidence>
<feature type="disulfide bond" evidence="11">
    <location>
        <begin position="584"/>
        <end position="593"/>
    </location>
</feature>
<keyword evidence="5" id="KW-0677">Repeat</keyword>
<dbReference type="SUPFAM" id="SSF55486">
    <property type="entry name" value="Metalloproteases ('zincins'), catalytic domain"/>
    <property type="match status" value="1"/>
</dbReference>
<dbReference type="Proteomes" id="UP000549394">
    <property type="component" value="Unassembled WGS sequence"/>
</dbReference>
<feature type="binding site" evidence="12">
    <location>
        <position position="138"/>
    </location>
    <ligand>
        <name>Zn(2+)</name>
        <dbReference type="ChEBI" id="CHEBI:29105"/>
        <note>catalytic</note>
    </ligand>
</feature>
<dbReference type="PROSITE" id="PS51864">
    <property type="entry name" value="ASTACIN"/>
    <property type="match status" value="1"/>
</dbReference>
<dbReference type="InterPro" id="IPR001506">
    <property type="entry name" value="Peptidase_M12A"/>
</dbReference>
<evidence type="ECO:0000259" key="14">
    <source>
        <dbReference type="PROSITE" id="PS01180"/>
    </source>
</evidence>
<feature type="disulfide bond" evidence="11">
    <location>
        <begin position="622"/>
        <end position="631"/>
    </location>
</feature>
<dbReference type="EC" id="3.4.24.-" evidence="13"/>
<feature type="active site" evidence="12">
    <location>
        <position position="129"/>
    </location>
</feature>
<dbReference type="InterPro" id="IPR001881">
    <property type="entry name" value="EGF-like_Ca-bd_dom"/>
</dbReference>
<dbReference type="InterPro" id="IPR000152">
    <property type="entry name" value="EGF-type_Asp/Asn_hydroxyl_site"/>
</dbReference>
<dbReference type="GO" id="GO:0005509">
    <property type="term" value="F:calcium ion binding"/>
    <property type="evidence" value="ECO:0007669"/>
    <property type="project" value="InterPro"/>
</dbReference>
<keyword evidence="7 12" id="KW-0862">Zinc</keyword>
<dbReference type="Pfam" id="PF12661">
    <property type="entry name" value="hEGF"/>
    <property type="match status" value="1"/>
</dbReference>
<dbReference type="SMART" id="SM00042">
    <property type="entry name" value="CUB"/>
    <property type="match status" value="1"/>
</dbReference>
<dbReference type="CDD" id="cd04280">
    <property type="entry name" value="ZnMc_astacin_like"/>
    <property type="match status" value="1"/>
</dbReference>
<dbReference type="CDD" id="cd00054">
    <property type="entry name" value="EGF_CA"/>
    <property type="match status" value="3"/>
</dbReference>
<organism evidence="17 18">
    <name type="scientific">Dimorphilus gyrociliatus</name>
    <dbReference type="NCBI Taxonomy" id="2664684"/>
    <lineage>
        <taxon>Eukaryota</taxon>
        <taxon>Metazoa</taxon>
        <taxon>Spiralia</taxon>
        <taxon>Lophotrochozoa</taxon>
        <taxon>Annelida</taxon>
        <taxon>Polychaeta</taxon>
        <taxon>Polychaeta incertae sedis</taxon>
        <taxon>Dinophilidae</taxon>
        <taxon>Dimorphilus</taxon>
    </lineage>
</organism>
<evidence type="ECO:0000256" key="2">
    <source>
        <dbReference type="ARBA" id="ARBA00022670"/>
    </source>
</evidence>
<feature type="disulfide bond" evidence="11">
    <location>
        <begin position="660"/>
        <end position="669"/>
    </location>
</feature>
<dbReference type="InterPro" id="IPR013032">
    <property type="entry name" value="EGF-like_CS"/>
</dbReference>
<feature type="domain" description="EGF-like" evidence="15">
    <location>
        <begin position="402"/>
        <end position="436"/>
    </location>
</feature>
<keyword evidence="1 11" id="KW-0245">EGF-like domain</keyword>
<feature type="binding site" evidence="12">
    <location>
        <position position="132"/>
    </location>
    <ligand>
        <name>Zn(2+)</name>
        <dbReference type="ChEBI" id="CHEBI:29105"/>
        <note>catalytic</note>
    </ligand>
</feature>
<feature type="disulfide bond" evidence="11">
    <location>
        <begin position="774"/>
        <end position="783"/>
    </location>
</feature>
<keyword evidence="18" id="KW-1185">Reference proteome</keyword>
<dbReference type="CDD" id="cd00041">
    <property type="entry name" value="CUB"/>
    <property type="match status" value="1"/>
</dbReference>
<feature type="domain" description="EGF-like" evidence="15">
    <location>
        <begin position="825"/>
        <end position="860"/>
    </location>
</feature>
<feature type="disulfide bond" evidence="11">
    <location>
        <begin position="895"/>
        <end position="904"/>
    </location>
</feature>
<dbReference type="PROSITE" id="PS50026">
    <property type="entry name" value="EGF_3"/>
    <property type="match status" value="15"/>
</dbReference>
<comment type="caution">
    <text evidence="17">The sequence shown here is derived from an EMBL/GenBank/DDBJ whole genome shotgun (WGS) entry which is preliminary data.</text>
</comment>
<feature type="disulfide bond" evidence="11">
    <location>
        <begin position="426"/>
        <end position="435"/>
    </location>
</feature>
<dbReference type="PROSITE" id="PS01186">
    <property type="entry name" value="EGF_2"/>
    <property type="match status" value="12"/>
</dbReference>
<feature type="domain" description="EGF-like" evidence="15">
    <location>
        <begin position="634"/>
        <end position="670"/>
    </location>
</feature>
<dbReference type="GO" id="GO:0004222">
    <property type="term" value="F:metalloendopeptidase activity"/>
    <property type="evidence" value="ECO:0007669"/>
    <property type="project" value="UniProtKB-UniRule"/>
</dbReference>
<dbReference type="Gene3D" id="2.60.120.290">
    <property type="entry name" value="Spermadhesin, CUB domain"/>
    <property type="match status" value="1"/>
</dbReference>
<dbReference type="FunFam" id="2.10.25.10:FF:000321">
    <property type="entry name" value="Protein delta homolog 1"/>
    <property type="match status" value="1"/>
</dbReference>
<dbReference type="InterPro" id="IPR024079">
    <property type="entry name" value="MetalloPept_cat_dom_sf"/>
</dbReference>
<evidence type="ECO:0000256" key="3">
    <source>
        <dbReference type="ARBA" id="ARBA00022723"/>
    </source>
</evidence>
<dbReference type="SUPFAM" id="SSF49854">
    <property type="entry name" value="Spermadhesin, CUB domain"/>
    <property type="match status" value="1"/>
</dbReference>
<dbReference type="EMBL" id="CAJFCJ010000005">
    <property type="protein sequence ID" value="CAD5114976.1"/>
    <property type="molecule type" value="Genomic_DNA"/>
</dbReference>
<dbReference type="InterPro" id="IPR035914">
    <property type="entry name" value="Sperma_CUB_dom_sf"/>
</dbReference>
<reference evidence="17 18" key="1">
    <citation type="submission" date="2020-08" db="EMBL/GenBank/DDBJ databases">
        <authorList>
            <person name="Hejnol A."/>
        </authorList>
    </citation>
    <scope>NUCLEOTIDE SEQUENCE [LARGE SCALE GENOMIC DNA]</scope>
</reference>
<dbReference type="OrthoDB" id="406708at2759"/>
<feature type="domain" description="Peptidase M12A" evidence="16">
    <location>
        <begin position="27"/>
        <end position="233"/>
    </location>
</feature>
<feature type="disulfide bond" evidence="11">
    <location>
        <begin position="737"/>
        <end position="746"/>
    </location>
</feature>
<keyword evidence="2 12" id="KW-0645">Protease</keyword>
<dbReference type="PROSITE" id="PS01187">
    <property type="entry name" value="EGF_CA"/>
    <property type="match status" value="1"/>
</dbReference>
<dbReference type="Gene3D" id="2.10.25.10">
    <property type="entry name" value="Laminin"/>
    <property type="match status" value="14"/>
</dbReference>
<evidence type="ECO:0000256" key="1">
    <source>
        <dbReference type="ARBA" id="ARBA00022536"/>
    </source>
</evidence>
<feature type="domain" description="EGF-like" evidence="15">
    <location>
        <begin position="595"/>
        <end position="632"/>
    </location>
</feature>
<evidence type="ECO:0000256" key="5">
    <source>
        <dbReference type="ARBA" id="ARBA00022737"/>
    </source>
</evidence>
<evidence type="ECO:0000256" key="8">
    <source>
        <dbReference type="ARBA" id="ARBA00023049"/>
    </source>
</evidence>
<evidence type="ECO:0000256" key="7">
    <source>
        <dbReference type="ARBA" id="ARBA00022833"/>
    </source>
</evidence>
<feature type="disulfide bond" evidence="11">
    <location>
        <begin position="406"/>
        <end position="416"/>
    </location>
</feature>
<feature type="disulfide bond" evidence="11">
    <location>
        <begin position="545"/>
        <end position="554"/>
    </location>
</feature>
<dbReference type="SUPFAM" id="SSF57196">
    <property type="entry name" value="EGF/Laminin"/>
    <property type="match status" value="14"/>
</dbReference>
<feature type="domain" description="EGF-like" evidence="15">
    <location>
        <begin position="556"/>
        <end position="594"/>
    </location>
</feature>
<keyword evidence="10" id="KW-0325">Glycoprotein</keyword>
<dbReference type="InterPro" id="IPR000742">
    <property type="entry name" value="EGF"/>
</dbReference>
<dbReference type="Gene3D" id="3.40.390.10">
    <property type="entry name" value="Collagenase (Catalytic Domain)"/>
    <property type="match status" value="1"/>
</dbReference>
<dbReference type="Pfam" id="PF00431">
    <property type="entry name" value="CUB"/>
    <property type="match status" value="1"/>
</dbReference>
<evidence type="ECO:0000259" key="15">
    <source>
        <dbReference type="PROSITE" id="PS50026"/>
    </source>
</evidence>
<feature type="domain" description="EGF-like" evidence="15">
    <location>
        <begin position="479"/>
        <end position="517"/>
    </location>
</feature>
<dbReference type="PROSITE" id="PS01180">
    <property type="entry name" value="CUB"/>
    <property type="match status" value="1"/>
</dbReference>
<evidence type="ECO:0000256" key="11">
    <source>
        <dbReference type="PROSITE-ProRule" id="PRU00076"/>
    </source>
</evidence>
<feature type="domain" description="EGF-like" evidence="15">
    <location>
        <begin position="786"/>
        <end position="823"/>
    </location>
</feature>
<protein>
    <recommendedName>
        <fullName evidence="13">Metalloendopeptidase</fullName>
        <ecNumber evidence="13">3.4.24.-</ecNumber>
    </recommendedName>
</protein>
<feature type="domain" description="EGF-like" evidence="15">
    <location>
        <begin position="671"/>
        <end position="709"/>
    </location>
</feature>
<keyword evidence="3 12" id="KW-0479">Metal-binding</keyword>
<dbReference type="GO" id="GO:0006508">
    <property type="term" value="P:proteolysis"/>
    <property type="evidence" value="ECO:0007669"/>
    <property type="project" value="UniProtKB-KW"/>
</dbReference>
<evidence type="ECO:0000256" key="6">
    <source>
        <dbReference type="ARBA" id="ARBA00022801"/>
    </source>
</evidence>
<feature type="disulfide bond" evidence="11">
    <location>
        <begin position="565"/>
        <end position="582"/>
    </location>
</feature>
<dbReference type="AlphaFoldDB" id="A0A7I8VH32"/>
<dbReference type="InterPro" id="IPR006026">
    <property type="entry name" value="Peptidase_Metallo"/>
</dbReference>
<feature type="domain" description="EGF-like" evidence="15">
    <location>
        <begin position="710"/>
        <end position="747"/>
    </location>
</feature>
<dbReference type="PANTHER" id="PTHR12916">
    <property type="entry name" value="CYTOCHROME C OXIDASE POLYPEPTIDE VIC-2"/>
    <property type="match status" value="1"/>
</dbReference>
<dbReference type="InterPro" id="IPR000859">
    <property type="entry name" value="CUB_dom"/>
</dbReference>
<dbReference type="PRINTS" id="PR00480">
    <property type="entry name" value="ASTACIN"/>
</dbReference>
<dbReference type="InterPro" id="IPR034035">
    <property type="entry name" value="Astacin-like_dom"/>
</dbReference>
<feature type="domain" description="CUB" evidence="14">
    <location>
        <begin position="279"/>
        <end position="401"/>
    </location>
</feature>
<feature type="disulfide bond" evidence="11">
    <location>
        <begin position="850"/>
        <end position="859"/>
    </location>
</feature>
<feature type="domain" description="EGF-like" evidence="15">
    <location>
        <begin position="518"/>
        <end position="555"/>
    </location>
</feature>
<evidence type="ECO:0000256" key="10">
    <source>
        <dbReference type="ARBA" id="ARBA00023180"/>
    </source>
</evidence>
<proteinExistence type="predicted"/>
<dbReference type="FunFam" id="2.10.25.10:FF:000031">
    <property type="entry name" value="neurogenic locus notch homolog protein 3"/>
    <property type="match status" value="1"/>
</dbReference>
<feature type="disulfide bond" evidence="11">
    <location>
        <begin position="699"/>
        <end position="708"/>
    </location>
</feature>
<feature type="disulfide bond" evidence="11">
    <location>
        <begin position="488"/>
        <end position="505"/>
    </location>
</feature>
<dbReference type="GO" id="GO:0008270">
    <property type="term" value="F:zinc ion binding"/>
    <property type="evidence" value="ECO:0007669"/>
    <property type="project" value="UniProtKB-UniRule"/>
</dbReference>
<feature type="disulfide bond" evidence="11">
    <location>
        <begin position="507"/>
        <end position="516"/>
    </location>
</feature>
<feature type="disulfide bond" evidence="11">
    <location>
        <begin position="560"/>
        <end position="570"/>
    </location>
</feature>
<sequence length="1169" mass="129257">MRLDDELFSGSMRHEFENSLIYRRKRAAITNFGNQPLSKWTFPIRYFLDPKYSDGEKDIIRRAFNIWQAETCVEFVEETFKSSAHVDVRKSATTTECLSFIGKDKIETSPQILFLGSSCLNPIGLTLHEIGHLLGLWHEHQRSDRHNYLNVLLKNAVEKEQSNFIAVSEELVQVKFTPYDFSSIMHYKENAFSRKPTSLNTIETKNALFQRSLGQREQLSFFDTKMINLAYCSETCITQPKLQCSHEGYQNPKDCSTCSCPEGLSGKLCEKSSFQEDGCGSNIHLTDDSVQTIESPGFFSPKFYPENSKCTWNITTEPGYNVKLTFSDQFGIVCTKNHCQDYLEMRLNGDYGKPGPRFCCQSPQMKEVKSDLDSALLVFRSIKQGTQTSERRGFQISIQRVLDETCAGRCQNGGACTGEIDVPCNCKSGFGGKFCEENIDDCVPNPCKNKGICEDKINAYKCSCVNGYTGTTCEIEPIAPDACNPNPCKNEGSCLPFNQNQNFFCSCKQGYTGTTCEKEPACLSSPCKNNGTCLDIVGGQFICVCTTSYEGSRCEKKNPCSSGICNKGICIKDTREQRGYRCACEQGYRGIDCTIPDPCVSRPCGSRGACILTEGNNFRCDCYNGYSGEFCENTRGPCDNSPCGQNGQCRPMGSNYECVCINGYTGTNCQNSPCMSNPCSSTARCELDSSNSSGFKCVCSPGYSGDRCTIFESCPAGFCKNGGTCFRLADGSFSCRCPIGYYENDCSTPSMCVTSPCQNGGTCSGGVNYRVCYCTSGFSGNSCEKVASPCNPNPCQGNGTCISQNPHSYQCKCPPNRSGEHCENRKNYCDSSPCFKGNCNNMGSGYTCTCWDGYTGKNCDTPPTACIINPCKNGGTCRTSDILRADGQALYECDCSSGYSGRTCEIEENEGPSCESIKCLNSGVCVLMNEEPTCICKVGYGGEYCEERVEESECKSNPCQNNGICYVEGGVSKCDCPLGWGGDHCNIPCGACPVSGKVIIPGSLYKPCKAKKLENEEMASYSGHYGYGGFHKCWWNWWNKPKPKEDPKDFTCCEGSKLIKTSNGRFKCAVEGWGTWEKCPSCGNCQKVSRSKYAVRKCDRNYLRKYCNYRRNDSVAYLAVTSCQSKSCSNKPCNCAYYNYYCSKCKYGCRLNSSKTQCMPGNIADRWYK</sequence>
<feature type="domain" description="EGF-like" evidence="15">
    <location>
        <begin position="748"/>
        <end position="784"/>
    </location>
</feature>